<dbReference type="Pfam" id="PF00560">
    <property type="entry name" value="LRR_1"/>
    <property type="match status" value="1"/>
</dbReference>
<proteinExistence type="inferred from homology"/>
<keyword evidence="8" id="KW-0677">Repeat</keyword>
<dbReference type="OMA" id="DHESEFW"/>
<evidence type="ECO:0000256" key="6">
    <source>
        <dbReference type="ARBA" id="ARBA00022692"/>
    </source>
</evidence>
<dbReference type="InParanoid" id="A0A5E4GIJ5"/>
<evidence type="ECO:0000256" key="8">
    <source>
        <dbReference type="ARBA" id="ARBA00022737"/>
    </source>
</evidence>
<dbReference type="InterPro" id="IPR032675">
    <property type="entry name" value="LRR_dom_sf"/>
</dbReference>
<evidence type="ECO:0000256" key="3">
    <source>
        <dbReference type="ARBA" id="ARBA00022475"/>
    </source>
</evidence>
<dbReference type="SUPFAM" id="SSF52058">
    <property type="entry name" value="L domain-like"/>
    <property type="match status" value="1"/>
</dbReference>
<evidence type="ECO:0000256" key="9">
    <source>
        <dbReference type="ARBA" id="ARBA00022989"/>
    </source>
</evidence>
<keyword evidence="3" id="KW-1003">Cell membrane</keyword>
<evidence type="ECO:0000313" key="14">
    <source>
        <dbReference type="Proteomes" id="UP000327085"/>
    </source>
</evidence>
<evidence type="ECO:0000256" key="1">
    <source>
        <dbReference type="ARBA" id="ARBA00004251"/>
    </source>
</evidence>
<keyword evidence="7" id="KW-0732">Signal</keyword>
<keyword evidence="5" id="KW-0433">Leucine-rich repeat</keyword>
<keyword evidence="11 13" id="KW-0675">Receptor</keyword>
<keyword evidence="6" id="KW-0812">Transmembrane</keyword>
<dbReference type="Proteomes" id="UP000327085">
    <property type="component" value="Chromosome 2"/>
</dbReference>
<dbReference type="EMBL" id="CABIKO010000833">
    <property type="protein sequence ID" value="VVA39695.1"/>
    <property type="molecule type" value="Genomic_DNA"/>
</dbReference>
<dbReference type="PROSITE" id="PS51450">
    <property type="entry name" value="LRR"/>
    <property type="match status" value="1"/>
</dbReference>
<sequence>MSNNILTGSIPLSLGSLTQLESLDLSHNHLSGEIPKKLGQLTILGKFDVSHNNLTGPIPQGRQLTTFDSTSYEGNPGLCGGPLQNRCGVATTPQQLPSSVEQNDSGSAGAFEFDWKFVLVGLGSGLVVGVVLADIAITRRKELFVKIVGDQTDDNQKGDLGMNKLSLLI</sequence>
<dbReference type="PANTHER" id="PTHR27004:SF447">
    <property type="entry name" value="RECEPTOR LIKE PROTEIN 30-LIKE"/>
    <property type="match status" value="1"/>
</dbReference>
<comment type="similarity">
    <text evidence="2">Belongs to the RLP family.</text>
</comment>
<evidence type="ECO:0000256" key="4">
    <source>
        <dbReference type="ARBA" id="ARBA00022553"/>
    </source>
</evidence>
<comment type="subcellular location">
    <subcellularLocation>
        <location evidence="1">Cell membrane</location>
        <topology evidence="1">Single-pass type I membrane protein</topology>
    </subcellularLocation>
</comment>
<dbReference type="FunFam" id="3.80.10.10:FF:000722">
    <property type="entry name" value="Leucine-rich repeat receptor-like protein kinase"/>
    <property type="match status" value="1"/>
</dbReference>
<evidence type="ECO:0000256" key="11">
    <source>
        <dbReference type="ARBA" id="ARBA00023170"/>
    </source>
</evidence>
<organism evidence="13 14">
    <name type="scientific">Prunus dulcis</name>
    <name type="common">Almond</name>
    <name type="synonym">Amygdalus dulcis</name>
    <dbReference type="NCBI Taxonomy" id="3755"/>
    <lineage>
        <taxon>Eukaryota</taxon>
        <taxon>Viridiplantae</taxon>
        <taxon>Streptophyta</taxon>
        <taxon>Embryophyta</taxon>
        <taxon>Tracheophyta</taxon>
        <taxon>Spermatophyta</taxon>
        <taxon>Magnoliopsida</taxon>
        <taxon>eudicotyledons</taxon>
        <taxon>Gunneridae</taxon>
        <taxon>Pentapetalae</taxon>
        <taxon>rosids</taxon>
        <taxon>fabids</taxon>
        <taxon>Rosales</taxon>
        <taxon>Rosaceae</taxon>
        <taxon>Amygdaloideae</taxon>
        <taxon>Amygdaleae</taxon>
        <taxon>Prunus</taxon>
    </lineage>
</organism>
<evidence type="ECO:0000256" key="12">
    <source>
        <dbReference type="ARBA" id="ARBA00023180"/>
    </source>
</evidence>
<dbReference type="Gene3D" id="3.80.10.10">
    <property type="entry name" value="Ribonuclease Inhibitor"/>
    <property type="match status" value="1"/>
</dbReference>
<evidence type="ECO:0000256" key="7">
    <source>
        <dbReference type="ARBA" id="ARBA00022729"/>
    </source>
</evidence>
<dbReference type="PANTHER" id="PTHR27004">
    <property type="entry name" value="RECEPTOR-LIKE PROTEIN 12 ISOFORM X1"/>
    <property type="match status" value="1"/>
</dbReference>
<evidence type="ECO:0000256" key="5">
    <source>
        <dbReference type="ARBA" id="ARBA00022614"/>
    </source>
</evidence>
<keyword evidence="12" id="KW-0325">Glycoprotein</keyword>
<gene>
    <name evidence="13" type="ORF">ALMOND_2B012390</name>
</gene>
<feature type="non-terminal residue" evidence="13">
    <location>
        <position position="169"/>
    </location>
</feature>
<protein>
    <submittedName>
        <fullName evidence="13">PREDICTED: receptor</fullName>
    </submittedName>
</protein>
<dbReference type="Gramene" id="VVA39695">
    <property type="protein sequence ID" value="VVA39695"/>
    <property type="gene ID" value="Prudul26B012390"/>
</dbReference>
<dbReference type="InterPro" id="IPR001611">
    <property type="entry name" value="Leu-rich_rpt"/>
</dbReference>
<evidence type="ECO:0000256" key="2">
    <source>
        <dbReference type="ARBA" id="ARBA00009592"/>
    </source>
</evidence>
<dbReference type="GO" id="GO:0005886">
    <property type="term" value="C:plasma membrane"/>
    <property type="evidence" value="ECO:0007669"/>
    <property type="project" value="UniProtKB-SubCell"/>
</dbReference>
<accession>A0A5E4GIJ5</accession>
<reference evidence="14" key="1">
    <citation type="journal article" date="2020" name="Plant J.">
        <title>Transposons played a major role in the diversification between the closely related almond and peach genomes: results from the almond genome sequence.</title>
        <authorList>
            <person name="Alioto T."/>
            <person name="Alexiou K.G."/>
            <person name="Bardil A."/>
            <person name="Barteri F."/>
            <person name="Castanera R."/>
            <person name="Cruz F."/>
            <person name="Dhingra A."/>
            <person name="Duval H."/>
            <person name="Fernandez I Marti A."/>
            <person name="Frias L."/>
            <person name="Galan B."/>
            <person name="Garcia J.L."/>
            <person name="Howad W."/>
            <person name="Gomez-Garrido J."/>
            <person name="Gut M."/>
            <person name="Julca I."/>
            <person name="Morata J."/>
            <person name="Puigdomenech P."/>
            <person name="Ribeca P."/>
            <person name="Rubio Cabetas M.J."/>
            <person name="Vlasova A."/>
            <person name="Wirthensohn M."/>
            <person name="Garcia-Mas J."/>
            <person name="Gabaldon T."/>
            <person name="Casacuberta J.M."/>
            <person name="Arus P."/>
        </authorList>
    </citation>
    <scope>NUCLEOTIDE SEQUENCE [LARGE SCALE GENOMIC DNA]</scope>
    <source>
        <strain evidence="14">cv. Texas</strain>
    </source>
</reference>
<name>A0A5E4GIJ5_PRUDU</name>
<dbReference type="AlphaFoldDB" id="A0A5E4GIJ5"/>
<keyword evidence="4" id="KW-0597">Phosphoprotein</keyword>
<keyword evidence="9" id="KW-1133">Transmembrane helix</keyword>
<evidence type="ECO:0000256" key="10">
    <source>
        <dbReference type="ARBA" id="ARBA00023136"/>
    </source>
</evidence>
<keyword evidence="10" id="KW-0472">Membrane</keyword>
<evidence type="ECO:0000313" key="13">
    <source>
        <dbReference type="EMBL" id="VVA39695.1"/>
    </source>
</evidence>